<proteinExistence type="predicted"/>
<dbReference type="OrthoDB" id="9777271at2"/>
<dbReference type="SMART" id="SM01118">
    <property type="entry name" value="CYTH"/>
    <property type="match status" value="1"/>
</dbReference>
<evidence type="ECO:0000259" key="2">
    <source>
        <dbReference type="PROSITE" id="PS51708"/>
    </source>
</evidence>
<dbReference type="Proteomes" id="UP000268285">
    <property type="component" value="Unassembled WGS sequence"/>
</dbReference>
<dbReference type="PANTHER" id="PTHR39339:SF1">
    <property type="entry name" value="CHAD DOMAIN-CONTAINING PROTEIN"/>
    <property type="match status" value="1"/>
</dbReference>
<dbReference type="PROSITE" id="PS51708">
    <property type="entry name" value="CHAD"/>
    <property type="match status" value="1"/>
</dbReference>
<evidence type="ECO:0008006" key="5">
    <source>
        <dbReference type="Google" id="ProtNLM"/>
    </source>
</evidence>
<evidence type="ECO:0000259" key="1">
    <source>
        <dbReference type="PROSITE" id="PS51707"/>
    </source>
</evidence>
<feature type="domain" description="CHAD" evidence="2">
    <location>
        <begin position="221"/>
        <end position="517"/>
    </location>
</feature>
<sequence>MPVPAPKMARKLEVERKFDVVESTVSPSFDGIAAVARVDKKPPHELDAVYFDTPAQDLARNRITLRRRTGGPDAGWHLKLPAGPDARTEVHAPITAGDAVPAELLDVVLAIVRDRPVEPVARITTQRESQFLYGADGAALAEFCNDHVTAWSAGPADGSDAGPAEQQWREWELELIDATGAAGHELLNRLSNRLLDAGAAPAGHGSKLARVLGRTSRSAREPAPVDPVHRAVAQHVEELLTWDRAVRADVDDSVHQMRVTTRKIRSLLREAPDSFGLADGAWVLDELRELAGVLGVARDAEVLAERYQKQLDGLDPALVRGPVRERLVEGARRRYQTGLRRSLIAMRSKRYFRLLDALDAMVAEYPVTTILGPGPEPATPPNIDAAYRRVKKAAKAAKAARAAHATAAPADQAEAGAAAVMHPDAALHRIRKRAKRLRYTAAATGANRVAQQAKAVQTLLGDHQDSVVSREHLLEQTEAAHAAGEDTFTYGLLYQQENDLAESCRAQLGAALRKLDKAVRKARP</sequence>
<dbReference type="InterPro" id="IPR038186">
    <property type="entry name" value="CHAD_dom_sf"/>
</dbReference>
<dbReference type="InterPro" id="IPR023577">
    <property type="entry name" value="CYTH_domain"/>
</dbReference>
<keyword evidence="4" id="KW-1185">Reference proteome</keyword>
<dbReference type="PANTHER" id="PTHR39339">
    <property type="entry name" value="SLR1444 PROTEIN"/>
    <property type="match status" value="1"/>
</dbReference>
<protein>
    <recommendedName>
        <fullName evidence="5">CHAD domain-containing protein</fullName>
    </recommendedName>
</protein>
<evidence type="ECO:0000313" key="3">
    <source>
        <dbReference type="EMBL" id="VBA52186.1"/>
    </source>
</evidence>
<evidence type="ECO:0000313" key="4">
    <source>
        <dbReference type="Proteomes" id="UP000268285"/>
    </source>
</evidence>
<reference evidence="3 4" key="1">
    <citation type="submission" date="2018-09" db="EMBL/GenBank/DDBJ databases">
        <authorList>
            <person name="Tagini F."/>
        </authorList>
    </citation>
    <scope>NUCLEOTIDE SEQUENCE [LARGE SCALE GENOMIC DNA]</scope>
    <source>
        <strain evidence="3 4">MK142</strain>
    </source>
</reference>
<organism evidence="3 4">
    <name type="scientific">Mycobacterium pseudokansasii</name>
    <dbReference type="NCBI Taxonomy" id="2341080"/>
    <lineage>
        <taxon>Bacteria</taxon>
        <taxon>Bacillati</taxon>
        <taxon>Actinomycetota</taxon>
        <taxon>Actinomycetes</taxon>
        <taxon>Mycobacteriales</taxon>
        <taxon>Mycobacteriaceae</taxon>
        <taxon>Mycobacterium</taxon>
    </lineage>
</organism>
<dbReference type="PROSITE" id="PS51707">
    <property type="entry name" value="CYTH"/>
    <property type="match status" value="1"/>
</dbReference>
<gene>
    <name evidence="3" type="ORF">LAUMK142_03437</name>
</gene>
<dbReference type="Gene3D" id="1.40.20.10">
    <property type="entry name" value="CHAD domain"/>
    <property type="match status" value="1"/>
</dbReference>
<dbReference type="SUPFAM" id="SSF55154">
    <property type="entry name" value="CYTH-like phosphatases"/>
    <property type="match status" value="1"/>
</dbReference>
<dbReference type="RefSeq" id="WP_122502338.1">
    <property type="nucleotide sequence ID" value="NZ_UPHU01000001.1"/>
</dbReference>
<name>A0A498QT11_9MYCO</name>
<dbReference type="Gene3D" id="2.40.320.10">
    <property type="entry name" value="Hypothetical Protein Pfu-838710-001"/>
    <property type="match status" value="1"/>
</dbReference>
<dbReference type="Pfam" id="PF01928">
    <property type="entry name" value="CYTH"/>
    <property type="match status" value="1"/>
</dbReference>
<feature type="domain" description="CYTH" evidence="1">
    <location>
        <begin position="11"/>
        <end position="218"/>
    </location>
</feature>
<dbReference type="SMART" id="SM00880">
    <property type="entry name" value="CHAD"/>
    <property type="match status" value="1"/>
</dbReference>
<dbReference type="EMBL" id="UPHU01000001">
    <property type="protein sequence ID" value="VBA52186.1"/>
    <property type="molecule type" value="Genomic_DNA"/>
</dbReference>
<accession>A0A498QT11</accession>
<dbReference type="CDD" id="cd07374">
    <property type="entry name" value="CYTH-like_Pase"/>
    <property type="match status" value="1"/>
</dbReference>
<dbReference type="InterPro" id="IPR007899">
    <property type="entry name" value="CHAD_dom"/>
</dbReference>
<dbReference type="AlphaFoldDB" id="A0A498QT11"/>
<dbReference type="Pfam" id="PF05235">
    <property type="entry name" value="CHAD"/>
    <property type="match status" value="1"/>
</dbReference>
<dbReference type="InterPro" id="IPR033469">
    <property type="entry name" value="CYTH-like_dom_sf"/>
</dbReference>